<evidence type="ECO:0000313" key="21">
    <source>
        <dbReference type="Proteomes" id="UP000062475"/>
    </source>
</evidence>
<dbReference type="InterPro" id="IPR000873">
    <property type="entry name" value="AMP-dep_synth/lig_dom"/>
</dbReference>
<dbReference type="CDD" id="cd05966">
    <property type="entry name" value="ACS"/>
    <property type="match status" value="1"/>
</dbReference>
<protein>
    <recommendedName>
        <fullName evidence="7">Acetate--CoA ligase</fullName>
        <ecNumber evidence="7">6.2.1.1</ecNumber>
    </recommendedName>
</protein>
<evidence type="ECO:0000259" key="10">
    <source>
        <dbReference type="Pfam" id="PF16177"/>
    </source>
</evidence>
<organism evidence="11 17">
    <name type="scientific">Metallosphaera sedula</name>
    <dbReference type="NCBI Taxonomy" id="43687"/>
    <lineage>
        <taxon>Archaea</taxon>
        <taxon>Thermoproteota</taxon>
        <taxon>Thermoprotei</taxon>
        <taxon>Sulfolobales</taxon>
        <taxon>Sulfolobaceae</taxon>
        <taxon>Metallosphaera</taxon>
    </lineage>
</organism>
<dbReference type="InterPro" id="IPR045851">
    <property type="entry name" value="AMP-bd_C_sf"/>
</dbReference>
<dbReference type="InterPro" id="IPR025110">
    <property type="entry name" value="AMP-bd_C"/>
</dbReference>
<comment type="function">
    <text evidence="6">Plays a role in the autotrophic CO(2) fixation pathway. Activates 3-hydroxypropionate to its CoA ester. Can also activate propionate, and to a lesser extent acrylate, acetate and butyrate.</text>
</comment>
<dbReference type="EC" id="6.2.1.1" evidence="7"/>
<comment type="similarity">
    <text evidence="1">Belongs to the ATP-dependent AMP-binding enzyme family.</text>
</comment>
<dbReference type="Pfam" id="PF13193">
    <property type="entry name" value="AMP-binding_C"/>
    <property type="match status" value="1"/>
</dbReference>
<evidence type="ECO:0000256" key="1">
    <source>
        <dbReference type="ARBA" id="ARBA00006432"/>
    </source>
</evidence>
<dbReference type="PANTHER" id="PTHR24095:SF232">
    <property type="entry name" value="ACETYL-COENZYME A SYNTHETASE"/>
    <property type="match status" value="1"/>
</dbReference>
<dbReference type="EMBL" id="CP008822">
    <property type="protein sequence ID" value="AIM27495.1"/>
    <property type="molecule type" value="Genomic_DNA"/>
</dbReference>
<evidence type="ECO:0000259" key="9">
    <source>
        <dbReference type="Pfam" id="PF13193"/>
    </source>
</evidence>
<evidence type="ECO:0000313" key="12">
    <source>
        <dbReference type="EMBL" id="AKV74365.1"/>
    </source>
</evidence>
<evidence type="ECO:0000313" key="22">
    <source>
        <dbReference type="Proteomes" id="UP000068832"/>
    </source>
</evidence>
<dbReference type="EMBL" id="CP012173">
    <property type="protein sequence ID" value="AKV76604.1"/>
    <property type="molecule type" value="Genomic_DNA"/>
</dbReference>
<dbReference type="Gene3D" id="3.30.300.30">
    <property type="match status" value="1"/>
</dbReference>
<keyword evidence="3" id="KW-0547">Nucleotide-binding</keyword>
<name>A0A088E833_9CREN</name>
<feature type="domain" description="AMP-binding enzyme C-terminal" evidence="9">
    <location>
        <begin position="543"/>
        <end position="621"/>
    </location>
</feature>
<dbReference type="InterPro" id="IPR011904">
    <property type="entry name" value="Ac_CoA_lig"/>
</dbReference>
<evidence type="ECO:0000256" key="5">
    <source>
        <dbReference type="ARBA" id="ARBA00051214"/>
    </source>
</evidence>
<dbReference type="GO" id="GO:0005524">
    <property type="term" value="F:ATP binding"/>
    <property type="evidence" value="ECO:0007669"/>
    <property type="project" value="UniProtKB-KW"/>
</dbReference>
<evidence type="ECO:0000256" key="2">
    <source>
        <dbReference type="ARBA" id="ARBA00022598"/>
    </source>
</evidence>
<dbReference type="EMBL" id="CP012176">
    <property type="protein sequence ID" value="AKV83339.1"/>
    <property type="molecule type" value="Genomic_DNA"/>
</dbReference>
<evidence type="ECO:0000313" key="15">
    <source>
        <dbReference type="EMBL" id="AKV81101.1"/>
    </source>
</evidence>
<dbReference type="Proteomes" id="UP000062475">
    <property type="component" value="Chromosome"/>
</dbReference>
<evidence type="ECO:0000313" key="17">
    <source>
        <dbReference type="Proteomes" id="UP000029084"/>
    </source>
</evidence>
<evidence type="ECO:0000313" key="19">
    <source>
        <dbReference type="Proteomes" id="UP000061362"/>
    </source>
</evidence>
<dbReference type="FunFam" id="3.40.50.12780:FF:000001">
    <property type="entry name" value="Acetyl-coenzyme A synthetase"/>
    <property type="match status" value="1"/>
</dbReference>
<dbReference type="EMBL" id="CP012174">
    <property type="protein sequence ID" value="AKV78856.1"/>
    <property type="molecule type" value="Genomic_DNA"/>
</dbReference>
<reference evidence="19 20" key="2">
    <citation type="journal article" date="2015" name="Genome Announc.">
        <title>Complete Genome Sequences of Evolved Arsenate-Resistant Metallosphaera sedula Strains.</title>
        <authorList>
            <person name="Ai C."/>
            <person name="McCarthy S."/>
            <person name="Schackwitz W."/>
            <person name="Martin J."/>
            <person name="Lipzen A."/>
            <person name="Blum P."/>
        </authorList>
    </citation>
    <scope>NUCLEOTIDE SEQUENCE [LARGE SCALE GENOMIC DNA]</scope>
    <source>
        <strain evidence="14 20">ARS120-1</strain>
        <strain evidence="15 19">ARS120-2</strain>
        <strain evidence="12 22">ARS50-1</strain>
        <strain evidence="13 21">ARS50-2</strain>
    </source>
</reference>
<dbReference type="PATRIC" id="fig|43687.5.peg.1475"/>
<dbReference type="GO" id="GO:0016208">
    <property type="term" value="F:AMP binding"/>
    <property type="evidence" value="ECO:0007669"/>
    <property type="project" value="InterPro"/>
</dbReference>
<keyword evidence="4" id="KW-0067">ATP-binding</keyword>
<feature type="domain" description="Acetyl-coenzyme A synthetase N-terminal" evidence="10">
    <location>
        <begin position="31"/>
        <end position="84"/>
    </location>
</feature>
<gene>
    <name evidence="11" type="ORF">HA72_1353</name>
    <name evidence="12" type="ORF">MsedA_1371</name>
    <name evidence="13" type="ORF">MsedB_1373</name>
    <name evidence="14" type="ORF">MsedC_1371</name>
    <name evidence="15" type="ORF">MsedD_1372</name>
    <name evidence="16" type="ORF">MsedE_1377</name>
</gene>
<dbReference type="Proteomes" id="UP000061362">
    <property type="component" value="Chromosome"/>
</dbReference>
<proteinExistence type="inferred from homology"/>
<evidence type="ECO:0000256" key="4">
    <source>
        <dbReference type="ARBA" id="ARBA00022840"/>
    </source>
</evidence>
<dbReference type="RefSeq" id="WP_012021298.1">
    <property type="nucleotide sequence ID" value="NZ_CP008822.1"/>
</dbReference>
<dbReference type="NCBIfam" id="NF001208">
    <property type="entry name" value="PRK00174.1"/>
    <property type="match status" value="1"/>
</dbReference>
<dbReference type="GO" id="GO:0043427">
    <property type="term" value="P:carbon fixation by 3-hydroxypropionate cycle"/>
    <property type="evidence" value="ECO:0007669"/>
    <property type="project" value="UniProtKB-ARBA"/>
</dbReference>
<dbReference type="GeneID" id="91755851"/>
<evidence type="ECO:0000256" key="3">
    <source>
        <dbReference type="ARBA" id="ARBA00022741"/>
    </source>
</evidence>
<dbReference type="GO" id="GO:0019427">
    <property type="term" value="P:acetyl-CoA biosynthetic process from acetate"/>
    <property type="evidence" value="ECO:0007669"/>
    <property type="project" value="UniProtKB-UniRule"/>
</dbReference>
<sequence>MSQPENESGLPFQEKVVPELLKHRLVTPEEYLRIHKKTVENYQEYWESVAKELDWFKPWEKALDDSHPPFYKWFVGGELNASYLAVDRHANSWRRNKVAIIWEGEPWENGPKEVRKLTYLDLYREVNRAAYLLKEVYGLKKGDTIGIYLPMIPELPIFMLAAARLGVAFTVVFSGFSAQAVADRMNDADTKLLITADGGWRRGKVIPLKEIVDKALETATTVKNVLVVRRTGTEISMKPGRDAYLHDVMSKVPIKAYVEPERVKSEDPLYILYTSGTTGKPKGIIHDTGGYMTLLHNTMKLVFDIRDTDVFWCTADIGWVTGHSYIVFGPLQEGATEVMYEGALDFPEPDRWVSIIERHQVSILYTSPTAIRTFMKQGEQWIKKHDVSSVRLMHSVGEPINPEAWRWFHKLVGRGQVPFGSTWWMTETGGIMISHMPGGYLVPMKPGTNGPPLLGIETNVFDEEGKPMPEEQKGYLVITKPWPGMPLTINKDPERYVKVYWNKFPNVFYAGDYAIKDRDGYFWILGRADEVMKIAGHRIGTYELESALVQHPAIAEAAVVGVPDPVRGEVAEAFVILRSGVEPSAKLREEIVKFVRENFGPIAVFREIHFVSKLPKTRSGKIMRRVIKAVATNSPVGDVTTLEDEASVEEVKKAFQELKEQVGK</sequence>
<evidence type="ECO:0000313" key="13">
    <source>
        <dbReference type="EMBL" id="AKV76604.1"/>
    </source>
</evidence>
<dbReference type="Pfam" id="PF00501">
    <property type="entry name" value="AMP-binding"/>
    <property type="match status" value="1"/>
</dbReference>
<dbReference type="Proteomes" id="UP000029084">
    <property type="component" value="Chromosome"/>
</dbReference>
<dbReference type="GO" id="GO:0003987">
    <property type="term" value="F:acetate-CoA ligase activity"/>
    <property type="evidence" value="ECO:0007669"/>
    <property type="project" value="UniProtKB-UniRule"/>
</dbReference>
<dbReference type="PROSITE" id="PS00455">
    <property type="entry name" value="AMP_BINDING"/>
    <property type="match status" value="1"/>
</dbReference>
<evidence type="ECO:0000256" key="7">
    <source>
        <dbReference type="NCBIfam" id="TIGR02188"/>
    </source>
</evidence>
<reference evidence="11 17" key="1">
    <citation type="journal article" date="2014" name="J. Bacteriol.">
        <title>Role of an Archaeal PitA Transporter in the Copper and Arsenic Resistance of Metallosphaera sedula, an Extreme Thermoacidophile.</title>
        <authorList>
            <person name="McCarthy S."/>
            <person name="Ai C."/>
            <person name="Wheaton G."/>
            <person name="Tevatia R."/>
            <person name="Eckrich V."/>
            <person name="Kelly R."/>
            <person name="Blum P."/>
        </authorList>
    </citation>
    <scope>NUCLEOTIDE SEQUENCE [LARGE SCALE GENOMIC DNA]</scope>
    <source>
        <strain evidence="11 17">CuR1</strain>
    </source>
</reference>
<dbReference type="InterPro" id="IPR020845">
    <property type="entry name" value="AMP-binding_CS"/>
</dbReference>
<feature type="domain" description="AMP-dependent synthetase/ligase" evidence="8">
    <location>
        <begin position="87"/>
        <end position="482"/>
    </location>
</feature>
<dbReference type="GO" id="GO:0043955">
    <property type="term" value="F:3-hydroxypropionyl-CoA synthetase activity"/>
    <property type="evidence" value="ECO:0007669"/>
    <property type="project" value="UniProtKB-EC"/>
</dbReference>
<dbReference type="Proteomes" id="UP000056255">
    <property type="component" value="Chromosome"/>
</dbReference>
<dbReference type="Pfam" id="PF16177">
    <property type="entry name" value="ACAS_N"/>
    <property type="match status" value="1"/>
</dbReference>
<evidence type="ECO:0000256" key="6">
    <source>
        <dbReference type="ARBA" id="ARBA00059013"/>
    </source>
</evidence>
<reference evidence="16 18" key="3">
    <citation type="submission" date="2015-07" db="EMBL/GenBank/DDBJ databases">
        <title>Physiological, transcriptional responses and genome re-sequencing of acid resistant extremely thermoacidophilic Metallosphaera sedula SARC-M1.</title>
        <authorList>
            <person name="Ai C."/>
            <person name="McCarthy S."/>
            <person name="Eckrich V."/>
            <person name="Rudrappa D."/>
            <person name="Qiu G."/>
            <person name="Blum P."/>
        </authorList>
    </citation>
    <scope>NUCLEOTIDE SEQUENCE [LARGE SCALE GENOMIC DNA]</scope>
    <source>
        <strain evidence="16 18">SARC-M1</strain>
    </source>
</reference>
<keyword evidence="2 11" id="KW-0436">Ligase</keyword>
<dbReference type="AlphaFoldDB" id="A0A088E833"/>
<dbReference type="InterPro" id="IPR042099">
    <property type="entry name" value="ANL_N_sf"/>
</dbReference>
<dbReference type="EMBL" id="CP012175">
    <property type="protein sequence ID" value="AKV81101.1"/>
    <property type="molecule type" value="Genomic_DNA"/>
</dbReference>
<evidence type="ECO:0000313" key="11">
    <source>
        <dbReference type="EMBL" id="AIM27495.1"/>
    </source>
</evidence>
<dbReference type="PANTHER" id="PTHR24095">
    <property type="entry name" value="ACETYL-COENZYME A SYNTHETASE"/>
    <property type="match status" value="1"/>
</dbReference>
<accession>A0A088E833</accession>
<dbReference type="InterPro" id="IPR032387">
    <property type="entry name" value="ACAS_N"/>
</dbReference>
<dbReference type="Gene3D" id="3.40.50.12780">
    <property type="entry name" value="N-terminal domain of ligase-like"/>
    <property type="match status" value="1"/>
</dbReference>
<dbReference type="EMBL" id="CP012172">
    <property type="protein sequence ID" value="AKV74365.1"/>
    <property type="molecule type" value="Genomic_DNA"/>
</dbReference>
<evidence type="ECO:0000259" key="8">
    <source>
        <dbReference type="Pfam" id="PF00501"/>
    </source>
</evidence>
<dbReference type="NCBIfam" id="TIGR02188">
    <property type="entry name" value="Ac_CoA_lig_AcsA"/>
    <property type="match status" value="1"/>
</dbReference>
<dbReference type="Proteomes" id="UP000062398">
    <property type="component" value="Chromosome"/>
</dbReference>
<evidence type="ECO:0000313" key="20">
    <source>
        <dbReference type="Proteomes" id="UP000062398"/>
    </source>
</evidence>
<dbReference type="OMA" id="INVSYNC"/>
<evidence type="ECO:0000313" key="14">
    <source>
        <dbReference type="EMBL" id="AKV78856.1"/>
    </source>
</evidence>
<evidence type="ECO:0000313" key="18">
    <source>
        <dbReference type="Proteomes" id="UP000056255"/>
    </source>
</evidence>
<evidence type="ECO:0000313" key="16">
    <source>
        <dbReference type="EMBL" id="AKV83339.1"/>
    </source>
</evidence>
<dbReference type="Proteomes" id="UP000068832">
    <property type="component" value="Chromosome"/>
</dbReference>
<comment type="catalytic activity">
    <reaction evidence="5">
        <text>3-hydroxypropanoate + ATP + CoA = 3-hydroxypropanoyl-CoA + AMP + diphosphate</text>
        <dbReference type="Rhea" id="RHEA:26534"/>
        <dbReference type="ChEBI" id="CHEBI:16510"/>
        <dbReference type="ChEBI" id="CHEBI:30616"/>
        <dbReference type="ChEBI" id="CHEBI:33019"/>
        <dbReference type="ChEBI" id="CHEBI:57287"/>
        <dbReference type="ChEBI" id="CHEBI:58528"/>
        <dbReference type="ChEBI" id="CHEBI:456215"/>
        <dbReference type="EC" id="6.2.1.36"/>
    </reaction>
</comment>
<dbReference type="SUPFAM" id="SSF56801">
    <property type="entry name" value="Acetyl-CoA synthetase-like"/>
    <property type="match status" value="1"/>
</dbReference>
<dbReference type="OrthoDB" id="371752at2157"/>